<reference evidence="1" key="1">
    <citation type="submission" date="2021-01" db="EMBL/GenBank/DDBJ databases">
        <authorList>
            <consortium name="Genoscope - CEA"/>
            <person name="William W."/>
        </authorList>
    </citation>
    <scope>NUCLEOTIDE SEQUENCE</scope>
</reference>
<comment type="caution">
    <text evidence="1">The sequence shown here is derived from an EMBL/GenBank/DDBJ whole genome shotgun (WGS) entry which is preliminary data.</text>
</comment>
<keyword evidence="2" id="KW-1185">Reference proteome</keyword>
<evidence type="ECO:0000313" key="2">
    <source>
        <dbReference type="Proteomes" id="UP000683925"/>
    </source>
</evidence>
<proteinExistence type="predicted"/>
<dbReference type="Proteomes" id="UP000683925">
    <property type="component" value="Unassembled WGS sequence"/>
</dbReference>
<evidence type="ECO:0000313" key="1">
    <source>
        <dbReference type="EMBL" id="CAD8161235.1"/>
    </source>
</evidence>
<organism evidence="1 2">
    <name type="scientific">Paramecium octaurelia</name>
    <dbReference type="NCBI Taxonomy" id="43137"/>
    <lineage>
        <taxon>Eukaryota</taxon>
        <taxon>Sar</taxon>
        <taxon>Alveolata</taxon>
        <taxon>Ciliophora</taxon>
        <taxon>Intramacronucleata</taxon>
        <taxon>Oligohymenophorea</taxon>
        <taxon>Peniculida</taxon>
        <taxon>Parameciidae</taxon>
        <taxon>Paramecium</taxon>
    </lineage>
</organism>
<name>A0A8S1U7T2_PAROT</name>
<sequence>MTLGITASIDFEIKRKSLFNHEKLQIGYLSLKSELQGSTYQIRFKCQDSTVNTCPSLELILYYADQISLKIYQE</sequence>
<accession>A0A8S1U7T2</accession>
<gene>
    <name evidence="1" type="ORF">POCTA_138.1.T0390283</name>
</gene>
<protein>
    <submittedName>
        <fullName evidence="1">Uncharacterized protein</fullName>
    </submittedName>
</protein>
<dbReference type="AlphaFoldDB" id="A0A8S1U7T2"/>
<dbReference type="EMBL" id="CAJJDP010000039">
    <property type="protein sequence ID" value="CAD8161235.1"/>
    <property type="molecule type" value="Genomic_DNA"/>
</dbReference>